<dbReference type="AlphaFoldDB" id="A0A4R9KAY9"/>
<comment type="caution">
    <text evidence="3">The sequence shown here is derived from an EMBL/GenBank/DDBJ whole genome shotgun (WGS) entry which is preliminary data.</text>
</comment>
<dbReference type="Pfam" id="PF08327">
    <property type="entry name" value="AHSA1"/>
    <property type="match status" value="1"/>
</dbReference>
<proteinExistence type="inferred from homology"/>
<name>A0A4R9KAY9_9LEPT</name>
<evidence type="ECO:0000313" key="3">
    <source>
        <dbReference type="EMBL" id="TGL63005.1"/>
    </source>
</evidence>
<dbReference type="SUPFAM" id="SSF55961">
    <property type="entry name" value="Bet v1-like"/>
    <property type="match status" value="1"/>
</dbReference>
<dbReference type="RefSeq" id="WP_135648868.1">
    <property type="nucleotide sequence ID" value="NZ_RQGF01000014.1"/>
</dbReference>
<dbReference type="Proteomes" id="UP000297762">
    <property type="component" value="Unassembled WGS sequence"/>
</dbReference>
<keyword evidence="4" id="KW-1185">Reference proteome</keyword>
<evidence type="ECO:0000313" key="4">
    <source>
        <dbReference type="Proteomes" id="UP000297762"/>
    </source>
</evidence>
<feature type="domain" description="Activator of Hsp90 ATPase homologue 1/2-like C-terminal" evidence="2">
    <location>
        <begin position="25"/>
        <end position="158"/>
    </location>
</feature>
<evidence type="ECO:0000259" key="2">
    <source>
        <dbReference type="Pfam" id="PF08327"/>
    </source>
</evidence>
<dbReference type="EMBL" id="RQGF01000014">
    <property type="protein sequence ID" value="TGL63005.1"/>
    <property type="molecule type" value="Genomic_DNA"/>
</dbReference>
<protein>
    <submittedName>
        <fullName evidence="3">ATPase</fullName>
    </submittedName>
</protein>
<dbReference type="InterPro" id="IPR023393">
    <property type="entry name" value="START-like_dom_sf"/>
</dbReference>
<dbReference type="Gene3D" id="3.30.530.20">
    <property type="match status" value="1"/>
</dbReference>
<evidence type="ECO:0000256" key="1">
    <source>
        <dbReference type="ARBA" id="ARBA00006817"/>
    </source>
</evidence>
<accession>A0A4R9KAY9</accession>
<dbReference type="OrthoDB" id="9805228at2"/>
<comment type="similarity">
    <text evidence="1">Belongs to the AHA1 family.</text>
</comment>
<reference evidence="3" key="1">
    <citation type="journal article" date="2019" name="PLoS Negl. Trop. Dis.">
        <title>Revisiting the worldwide diversity of Leptospira species in the environment.</title>
        <authorList>
            <person name="Vincent A.T."/>
            <person name="Schiettekatte O."/>
            <person name="Bourhy P."/>
            <person name="Veyrier F.J."/>
            <person name="Picardeau M."/>
        </authorList>
    </citation>
    <scope>NUCLEOTIDE SEQUENCE [LARGE SCALE GENOMIC DNA]</scope>
    <source>
        <strain evidence="3">201702455</strain>
    </source>
</reference>
<sequence length="168" mass="18787">MSFVGTLKVSAKGDRELVMAREFNADQELVFECFTTPDLVKKWLHGPDGWEMIVCEIDLKVGGKYRYVWKSLKDGTIMGMGGEYKEISGPKKIVCTEVFDESWYAGDAIVTTTFTESKGITSMVVTILYGSKETRDMVIKSPMEGGVAQSYNRLETLLNGLTETAKRK</sequence>
<dbReference type="InterPro" id="IPR013538">
    <property type="entry name" value="ASHA1/2-like_C"/>
</dbReference>
<gene>
    <name evidence="3" type="ORF">EHQ64_07485</name>
</gene>
<dbReference type="CDD" id="cd07826">
    <property type="entry name" value="SRPBCC_CalC_Aha1-like_9"/>
    <property type="match status" value="1"/>
</dbReference>
<organism evidence="3 4">
    <name type="scientific">Leptospira sarikeiensis</name>
    <dbReference type="NCBI Taxonomy" id="2484943"/>
    <lineage>
        <taxon>Bacteria</taxon>
        <taxon>Pseudomonadati</taxon>
        <taxon>Spirochaetota</taxon>
        <taxon>Spirochaetia</taxon>
        <taxon>Leptospirales</taxon>
        <taxon>Leptospiraceae</taxon>
        <taxon>Leptospira</taxon>
    </lineage>
</organism>